<dbReference type="AlphaFoldDB" id="A0AAN6Y9H2"/>
<comment type="caution">
    <text evidence="2">The sequence shown here is derived from an EMBL/GenBank/DDBJ whole genome shotgun (WGS) entry which is preliminary data.</text>
</comment>
<proteinExistence type="predicted"/>
<name>A0AAN6Y9H2_9PEZI</name>
<feature type="region of interest" description="Disordered" evidence="1">
    <location>
        <begin position="1"/>
        <end position="22"/>
    </location>
</feature>
<accession>A0AAN6Y9H2</accession>
<reference evidence="2" key="2">
    <citation type="submission" date="2023-05" db="EMBL/GenBank/DDBJ databases">
        <authorList>
            <consortium name="Lawrence Berkeley National Laboratory"/>
            <person name="Steindorff A."/>
            <person name="Hensen N."/>
            <person name="Bonometti L."/>
            <person name="Westerberg I."/>
            <person name="Brannstrom I.O."/>
            <person name="Guillou S."/>
            <person name="Cros-Aarteil S."/>
            <person name="Calhoun S."/>
            <person name="Haridas S."/>
            <person name="Kuo A."/>
            <person name="Mondo S."/>
            <person name="Pangilinan J."/>
            <person name="Riley R."/>
            <person name="Labutti K."/>
            <person name="Andreopoulos B."/>
            <person name="Lipzen A."/>
            <person name="Chen C."/>
            <person name="Yanf M."/>
            <person name="Daum C."/>
            <person name="Ng V."/>
            <person name="Clum A."/>
            <person name="Ohm R."/>
            <person name="Martin F."/>
            <person name="Silar P."/>
            <person name="Natvig D."/>
            <person name="Lalanne C."/>
            <person name="Gautier V."/>
            <person name="Ament-Velasquez S.L."/>
            <person name="Kruys A."/>
            <person name="Hutchinson M.I."/>
            <person name="Powell A.J."/>
            <person name="Barry K."/>
            <person name="Miller A.N."/>
            <person name="Grigoriev I.V."/>
            <person name="Debuchy R."/>
            <person name="Gladieux P."/>
            <person name="Thoren M.H."/>
            <person name="Johannesson H."/>
        </authorList>
    </citation>
    <scope>NUCLEOTIDE SEQUENCE</scope>
    <source>
        <strain evidence="2">PSN293</strain>
    </source>
</reference>
<evidence type="ECO:0000256" key="1">
    <source>
        <dbReference type="SAM" id="MobiDB-lite"/>
    </source>
</evidence>
<organism evidence="2 3">
    <name type="scientific">Rhypophila decipiens</name>
    <dbReference type="NCBI Taxonomy" id="261697"/>
    <lineage>
        <taxon>Eukaryota</taxon>
        <taxon>Fungi</taxon>
        <taxon>Dikarya</taxon>
        <taxon>Ascomycota</taxon>
        <taxon>Pezizomycotina</taxon>
        <taxon>Sordariomycetes</taxon>
        <taxon>Sordariomycetidae</taxon>
        <taxon>Sordariales</taxon>
        <taxon>Naviculisporaceae</taxon>
        <taxon>Rhypophila</taxon>
    </lineage>
</organism>
<keyword evidence="3" id="KW-1185">Reference proteome</keyword>
<evidence type="ECO:0000313" key="3">
    <source>
        <dbReference type="Proteomes" id="UP001301769"/>
    </source>
</evidence>
<protein>
    <submittedName>
        <fullName evidence="2">Uncharacterized protein</fullName>
    </submittedName>
</protein>
<gene>
    <name evidence="2" type="ORF">QBC37DRAFT_459582</name>
</gene>
<dbReference type="Proteomes" id="UP001301769">
    <property type="component" value="Unassembled WGS sequence"/>
</dbReference>
<sequence>MFRQSPQEGFAFTQPRHLTGEAGTPEENLEIAEEFWRSQGFRRVGNTSWFAFAAKSTHPSHGLTAADDLRLERTQESALHKAAINFRVQVVKSILEKNPELASARNSEGYTPLQALEDTMEMVRYVYGGPVFSGFPQDCLSCLEMLRGDKFVELPAHLDVAFLSAVELKDDAVNKTLRAKFGCSCGQCIAGFLSPQVADALGELTVRCIKDQIGAEKCPLGPHCLPVPVLREPEVNKLMIRGFWEFCHLIGEVCNKDKKLPTVRNVMARFGAAKAKEPSDVVEKILHGYEYDMDHDLPMGPVMVAGMKEYLRNGGTINAAAAEVFSEAAKAAGIGFMVREDGPSWGWQGPVGMNDFDIDLVRKMCGYAG</sequence>
<dbReference type="EMBL" id="MU858083">
    <property type="protein sequence ID" value="KAK4215134.1"/>
    <property type="molecule type" value="Genomic_DNA"/>
</dbReference>
<evidence type="ECO:0000313" key="2">
    <source>
        <dbReference type="EMBL" id="KAK4215134.1"/>
    </source>
</evidence>
<reference evidence="2" key="1">
    <citation type="journal article" date="2023" name="Mol. Phylogenet. Evol.">
        <title>Genome-scale phylogeny and comparative genomics of the fungal order Sordariales.</title>
        <authorList>
            <person name="Hensen N."/>
            <person name="Bonometti L."/>
            <person name="Westerberg I."/>
            <person name="Brannstrom I.O."/>
            <person name="Guillou S."/>
            <person name="Cros-Aarteil S."/>
            <person name="Calhoun S."/>
            <person name="Haridas S."/>
            <person name="Kuo A."/>
            <person name="Mondo S."/>
            <person name="Pangilinan J."/>
            <person name="Riley R."/>
            <person name="LaButti K."/>
            <person name="Andreopoulos B."/>
            <person name="Lipzen A."/>
            <person name="Chen C."/>
            <person name="Yan M."/>
            <person name="Daum C."/>
            <person name="Ng V."/>
            <person name="Clum A."/>
            <person name="Steindorff A."/>
            <person name="Ohm R.A."/>
            <person name="Martin F."/>
            <person name="Silar P."/>
            <person name="Natvig D.O."/>
            <person name="Lalanne C."/>
            <person name="Gautier V."/>
            <person name="Ament-Velasquez S.L."/>
            <person name="Kruys A."/>
            <person name="Hutchinson M.I."/>
            <person name="Powell A.J."/>
            <person name="Barry K."/>
            <person name="Miller A.N."/>
            <person name="Grigoriev I.V."/>
            <person name="Debuchy R."/>
            <person name="Gladieux P."/>
            <person name="Hiltunen Thoren M."/>
            <person name="Johannesson H."/>
        </authorList>
    </citation>
    <scope>NUCLEOTIDE SEQUENCE</scope>
    <source>
        <strain evidence="2">PSN293</strain>
    </source>
</reference>